<keyword evidence="3" id="KW-0378">Hydrolase</keyword>
<evidence type="ECO:0000256" key="3">
    <source>
        <dbReference type="ARBA" id="ARBA00022801"/>
    </source>
</evidence>
<dbReference type="STRING" id="1685382.AVJ23_04275"/>
<dbReference type="RefSeq" id="WP_058860922.1">
    <property type="nucleotide sequence ID" value="NZ_LPXO01000002.1"/>
</dbReference>
<gene>
    <name evidence="5" type="ORF">AVJ23_04275</name>
</gene>
<comment type="similarity">
    <text evidence="1">Belongs to the gamma-glutamyltransferase family.</text>
</comment>
<dbReference type="SUPFAM" id="SSF56235">
    <property type="entry name" value="N-terminal nucleophile aminohydrolases (Ntn hydrolases)"/>
    <property type="match status" value="1"/>
</dbReference>
<reference evidence="5 6" key="1">
    <citation type="submission" date="2015-12" db="EMBL/GenBank/DDBJ databases">
        <authorList>
            <person name="Shamseldin A."/>
            <person name="Moawad H."/>
            <person name="Abd El-Rahim W.M."/>
            <person name="Sadowsky M.J."/>
        </authorList>
    </citation>
    <scope>NUCLEOTIDE SEQUENCE [LARGE SCALE GENOMIC DNA]</scope>
    <source>
        <strain evidence="5 6">SJ5A-1</strain>
    </source>
</reference>
<accession>A0A0W7WMJ2</accession>
<dbReference type="OrthoDB" id="9781342at2"/>
<protein>
    <submittedName>
        <fullName evidence="5">Gamma-glutamyltransferase</fullName>
    </submittedName>
</protein>
<evidence type="ECO:0000256" key="2">
    <source>
        <dbReference type="ARBA" id="ARBA00022679"/>
    </source>
</evidence>
<name>A0A0W7WMJ2_9RHOB</name>
<dbReference type="PANTHER" id="PTHR43199:SF1">
    <property type="entry name" value="GLUTATHIONE HYDROLASE PROENZYME"/>
    <property type="match status" value="1"/>
</dbReference>
<dbReference type="AlphaFoldDB" id="A0A0W7WMJ2"/>
<dbReference type="InterPro" id="IPR029055">
    <property type="entry name" value="Ntn_hydrolases_N"/>
</dbReference>
<comment type="caution">
    <text evidence="5">The sequence shown here is derived from an EMBL/GenBank/DDBJ whole genome shotgun (WGS) entry which is preliminary data.</text>
</comment>
<keyword evidence="2 5" id="KW-0808">Transferase</keyword>
<evidence type="ECO:0000256" key="1">
    <source>
        <dbReference type="ARBA" id="ARBA00009381"/>
    </source>
</evidence>
<dbReference type="Pfam" id="PF01019">
    <property type="entry name" value="G_glu_transpept"/>
    <property type="match status" value="1"/>
</dbReference>
<dbReference type="Gene3D" id="3.60.20.40">
    <property type="match status" value="1"/>
</dbReference>
<proteinExistence type="inferred from homology"/>
<dbReference type="PANTHER" id="PTHR43199">
    <property type="entry name" value="GLUTATHIONE HYDROLASE"/>
    <property type="match status" value="1"/>
</dbReference>
<dbReference type="InterPro" id="IPR051792">
    <property type="entry name" value="GGT_bact"/>
</dbReference>
<evidence type="ECO:0000313" key="5">
    <source>
        <dbReference type="EMBL" id="KUF11805.1"/>
    </source>
</evidence>
<keyword evidence="6" id="KW-1185">Reference proteome</keyword>
<dbReference type="EMBL" id="LPXO01000002">
    <property type="protein sequence ID" value="KUF11805.1"/>
    <property type="molecule type" value="Genomic_DNA"/>
</dbReference>
<organism evidence="5 6">
    <name type="scientific">Pseudoponticoccus marisrubri</name>
    <dbReference type="NCBI Taxonomy" id="1685382"/>
    <lineage>
        <taxon>Bacteria</taxon>
        <taxon>Pseudomonadati</taxon>
        <taxon>Pseudomonadota</taxon>
        <taxon>Alphaproteobacteria</taxon>
        <taxon>Rhodobacterales</taxon>
        <taxon>Roseobacteraceae</taxon>
        <taxon>Pseudoponticoccus</taxon>
    </lineage>
</organism>
<dbReference type="PRINTS" id="PR01210">
    <property type="entry name" value="GGTRANSPTASE"/>
</dbReference>
<sequence length="521" mass="53176">MKATVTPGQTWTLSKPQVESAGGIVVAQNAEAARAGARVLTAGGTAMDAAVVTACVLSVVEPWLSGLGGGGFLLHGAADGAVDVLDFNLVAGQGADPAAYPLAGGEGGDWFNWPAVKDDRNLIGPGSICVPGAVPGLEAALARHGSLSWADALAPAIEIAERGMRVDWFADLAFAIDRPGLSADPAAAALFLDPASRRADPEDPGAALLPMPVKAAMLRRLAEHGARDFYEGQIARDLAQDLAAMGAPVSAADLAAYAPEWQGAHSAAYRDRVVHAVPGLSGGPSLLACLDRLGRADLAALDAAERAARHADAIRDTYEHRLTTMGHAASGGDCTSHVSVVDRQGNMVALTNTLLSRFGAKVVAPSLGLLLNNGMMWFDPRPGQPNSIAPGARPLANMCPVIATRNGRPEIALGAAGGRQIFPAVLQVLTNMIDLGLSPGAALHAPRIDASTPTVLVDRRAEGPVATAISARHAVQITEDAVYPVRFAVPSLAVAGQGAGPNIGAAHPPSPWAAAIPEGAA</sequence>
<keyword evidence="4" id="KW-0865">Zymogen</keyword>
<evidence type="ECO:0000256" key="4">
    <source>
        <dbReference type="ARBA" id="ARBA00023145"/>
    </source>
</evidence>
<evidence type="ECO:0000313" key="6">
    <source>
        <dbReference type="Proteomes" id="UP000054396"/>
    </source>
</evidence>
<dbReference type="GO" id="GO:0016787">
    <property type="term" value="F:hydrolase activity"/>
    <property type="evidence" value="ECO:0007669"/>
    <property type="project" value="UniProtKB-KW"/>
</dbReference>
<dbReference type="Proteomes" id="UP000054396">
    <property type="component" value="Unassembled WGS sequence"/>
</dbReference>
<dbReference type="GO" id="GO:0016740">
    <property type="term" value="F:transferase activity"/>
    <property type="evidence" value="ECO:0007669"/>
    <property type="project" value="UniProtKB-KW"/>
</dbReference>
<dbReference type="InterPro" id="IPR043137">
    <property type="entry name" value="GGT_ssub_C"/>
</dbReference>